<reference evidence="4" key="1">
    <citation type="journal article" date="2019" name="Int. J. Syst. Evol. Microbiol.">
        <title>The Global Catalogue of Microorganisms (GCM) 10K type strain sequencing project: providing services to taxonomists for standard genome sequencing and annotation.</title>
        <authorList>
            <consortium name="The Broad Institute Genomics Platform"/>
            <consortium name="The Broad Institute Genome Sequencing Center for Infectious Disease"/>
            <person name="Wu L."/>
            <person name="Ma J."/>
        </authorList>
    </citation>
    <scope>NUCLEOTIDE SEQUENCE [LARGE SCALE GENOMIC DNA]</scope>
    <source>
        <strain evidence="4">JCM 18961</strain>
    </source>
</reference>
<dbReference type="RefSeq" id="WP_345501070.1">
    <property type="nucleotide sequence ID" value="NZ_BAABLO010000001.1"/>
</dbReference>
<accession>A0ABP8XQL9</accession>
<proteinExistence type="predicted"/>
<dbReference type="Proteomes" id="UP001500556">
    <property type="component" value="Unassembled WGS sequence"/>
</dbReference>
<organism evidence="3 4">
    <name type="scientific">Pedococcus ginsenosidimutans</name>
    <dbReference type="NCBI Taxonomy" id="490570"/>
    <lineage>
        <taxon>Bacteria</taxon>
        <taxon>Bacillati</taxon>
        <taxon>Actinomycetota</taxon>
        <taxon>Actinomycetes</taxon>
        <taxon>Micrococcales</taxon>
        <taxon>Intrasporangiaceae</taxon>
        <taxon>Pedococcus</taxon>
    </lineage>
</organism>
<sequence>MSEQMHHPYAPSQPPGQPPNQPPNEAQYEGQNQAQPPYAPLAGPGHPYPYPAPGQVWNQAGQQPFGAPPRQRNGLAVTAIVMSAVALLASLGVVAFIAVGVAGGGSGVLTGQVAPAGGAVSSGVLVPALTTVIEDDGGSVEQVSCPDSSAVGQGLVTVCHGSVDGFDWTGIVVFEDSSGTFTLQEL</sequence>
<evidence type="ECO:0000256" key="2">
    <source>
        <dbReference type="SAM" id="Phobius"/>
    </source>
</evidence>
<evidence type="ECO:0000313" key="3">
    <source>
        <dbReference type="EMBL" id="GAA4712710.1"/>
    </source>
</evidence>
<dbReference type="EMBL" id="BAABLO010000001">
    <property type="protein sequence ID" value="GAA4712710.1"/>
    <property type="molecule type" value="Genomic_DNA"/>
</dbReference>
<evidence type="ECO:0000313" key="4">
    <source>
        <dbReference type="Proteomes" id="UP001500556"/>
    </source>
</evidence>
<feature type="region of interest" description="Disordered" evidence="1">
    <location>
        <begin position="1"/>
        <end position="69"/>
    </location>
</feature>
<feature type="transmembrane region" description="Helical" evidence="2">
    <location>
        <begin position="75"/>
        <end position="102"/>
    </location>
</feature>
<comment type="caution">
    <text evidence="3">The sequence shown here is derived from an EMBL/GenBank/DDBJ whole genome shotgun (WGS) entry which is preliminary data.</text>
</comment>
<feature type="compositionally biased region" description="Pro residues" evidence="1">
    <location>
        <begin position="11"/>
        <end position="22"/>
    </location>
</feature>
<keyword evidence="2" id="KW-0472">Membrane</keyword>
<keyword evidence="2" id="KW-0812">Transmembrane</keyword>
<evidence type="ECO:0000256" key="1">
    <source>
        <dbReference type="SAM" id="MobiDB-lite"/>
    </source>
</evidence>
<keyword evidence="2" id="KW-1133">Transmembrane helix</keyword>
<name>A0ABP8XQL9_9MICO</name>
<dbReference type="SUPFAM" id="SSF81995">
    <property type="entry name" value="beta-sandwich domain of Sec23/24"/>
    <property type="match status" value="1"/>
</dbReference>
<gene>
    <name evidence="3" type="ORF">GCM10025782_06000</name>
</gene>
<keyword evidence="4" id="KW-1185">Reference proteome</keyword>
<evidence type="ECO:0008006" key="5">
    <source>
        <dbReference type="Google" id="ProtNLM"/>
    </source>
</evidence>
<protein>
    <recommendedName>
        <fullName evidence="5">DUF4333 domain-containing protein</fullName>
    </recommendedName>
</protein>